<dbReference type="PANTHER" id="PTHR45613:SF9">
    <property type="entry name" value="MITOCHONDRIAL GROUP I INTRON SPLICING FACTOR CCM1"/>
    <property type="match status" value="1"/>
</dbReference>
<proteinExistence type="predicted"/>
<organism evidence="4">
    <name type="scientific">Chaetomium thermophilum (strain DSM 1495 / CBS 144.50 / IMI 039719)</name>
    <name type="common">Thermochaetoides thermophila</name>
    <dbReference type="NCBI Taxonomy" id="759272"/>
    <lineage>
        <taxon>Eukaryota</taxon>
        <taxon>Fungi</taxon>
        <taxon>Dikarya</taxon>
        <taxon>Ascomycota</taxon>
        <taxon>Pezizomycotina</taxon>
        <taxon>Sordariomycetes</taxon>
        <taxon>Sordariomycetidae</taxon>
        <taxon>Sordariales</taxon>
        <taxon>Chaetomiaceae</taxon>
        <taxon>Thermochaetoides</taxon>
    </lineage>
</organism>
<evidence type="ECO:0000256" key="2">
    <source>
        <dbReference type="SAM" id="MobiDB-lite"/>
    </source>
</evidence>
<feature type="repeat" description="PPR" evidence="1">
    <location>
        <begin position="651"/>
        <end position="685"/>
    </location>
</feature>
<dbReference type="OrthoDB" id="185373at2759"/>
<dbReference type="KEGG" id="cthr:CTHT_0069980"/>
<evidence type="ECO:0000256" key="1">
    <source>
        <dbReference type="PROSITE-ProRule" id="PRU00708"/>
    </source>
</evidence>
<feature type="compositionally biased region" description="Low complexity" evidence="2">
    <location>
        <begin position="306"/>
        <end position="319"/>
    </location>
</feature>
<accession>G0SHG9</accession>
<dbReference type="GeneID" id="18261036"/>
<dbReference type="InterPro" id="IPR011990">
    <property type="entry name" value="TPR-like_helical_dom_sf"/>
</dbReference>
<dbReference type="InterPro" id="IPR002885">
    <property type="entry name" value="PPR_rpt"/>
</dbReference>
<dbReference type="HOGENOM" id="CLU_007681_2_0_1"/>
<dbReference type="AlphaFoldDB" id="G0SHG9"/>
<dbReference type="Proteomes" id="UP000008066">
    <property type="component" value="Unassembled WGS sequence"/>
</dbReference>
<feature type="region of interest" description="Disordered" evidence="2">
    <location>
        <begin position="39"/>
        <end position="91"/>
    </location>
</feature>
<evidence type="ECO:0000313" key="4">
    <source>
        <dbReference type="Proteomes" id="UP000008066"/>
    </source>
</evidence>
<dbReference type="Pfam" id="PF13812">
    <property type="entry name" value="PPR_3"/>
    <property type="match status" value="1"/>
</dbReference>
<dbReference type="OMA" id="TGMMHGW"/>
<feature type="compositionally biased region" description="Polar residues" evidence="2">
    <location>
        <begin position="65"/>
        <end position="91"/>
    </location>
</feature>
<keyword evidence="3" id="KW-0808">Transferase</keyword>
<evidence type="ECO:0000313" key="3">
    <source>
        <dbReference type="EMBL" id="EGS17658.1"/>
    </source>
</evidence>
<feature type="compositionally biased region" description="Acidic residues" evidence="2">
    <location>
        <begin position="887"/>
        <end position="899"/>
    </location>
</feature>
<dbReference type="EMBL" id="GL988047">
    <property type="protein sequence ID" value="EGS17658.1"/>
    <property type="molecule type" value="Genomic_DNA"/>
</dbReference>
<protein>
    <submittedName>
        <fullName evidence="3">Glutathione S-transferase-like protein</fullName>
    </submittedName>
</protein>
<dbReference type="PROSITE" id="PS51375">
    <property type="entry name" value="PPR"/>
    <property type="match status" value="1"/>
</dbReference>
<dbReference type="PANTHER" id="PTHR45613">
    <property type="entry name" value="PENTATRICOPEPTIDE REPEAT-CONTAINING PROTEIN"/>
    <property type="match status" value="1"/>
</dbReference>
<sequence>MPSFGTTTRAAIVRDVCLRCQFRLLLASRAHARQGHIRWSSSFPGVGGSSAAPVGGEPHEPSPNGMPSVQQPASEGSPSSYPSPLQRPSSRKSSSLAMFQSIVESQAKGPINSQVNSAPTSDTPPVASGGAASIQLVKDIAIIQNMLEKEEATIAEAYAFFEKTVYPQIKKSGAVLPQIAKNQLTNVLLNQLAAEKPRDFDSNKLPSVTRITEIMVELDALRPTIWGTLMIQLIQRILHQSTSPEDYYSIESFDSAMARRNALLRDLVGAWKAFSQQMVSEEELASAGPKTFSQRMVSEEERESAEQSPEAEQESGSPPKSKPTKPAFQEVLDAKYPKHLDSKPTLMEAMGVMFPRYQGPSLLRPTFAAYATYKLLTDPVNQTRTMRPVARPFLQMMKTLIFRSRSPRIADFGPVFENFPEMLRFMQTDGPANEGASSFVLSPVSFPRQNWEQLKIDIHQRIGQAIKIRNIGVLNKTWSDFWGPEPTPDAARIEQLIKCDELFNYFVMAYQALRRPQLAIQVWNGMERIGIKPTIKTWNSMLQGCAMCRNANGIRAVWGKVIQSGMKLDAPIWTARIAGLFACGEPDNALRALQEMAKVWSMRDDPQFANVAVQPTVGPVNAAIAGLIRCNREDDVRKVLAWAAKQGIDPDIYTFNTLLGPLVRRGDMEAIGEIFDMMRAINIKADVATFTVLLEGALSDITALTPEQQVNLVNRILHEMRSSGVPINMEAYAKIIYILLNQSGDRTGKAVKTVLAHIWRRGLELTSHIYTMMAEHYFSRDPPDSRAVTALIENRKLSENPNIDRVFWERVVKGYCQAATRLAELGYSDGMDEVQRAMAIFDRVFVPGATITFSALFELLRALVERNEMAAAKRVVDAAVTIGRSEADEEGGGEGEGGEGESQKPRASVFAAQMPPGKRYWRHRFWHLAYQYGLLDEKTQSLFFGGQRRLRR</sequence>
<gene>
    <name evidence="3" type="ORF">CTHT_0069980</name>
</gene>
<dbReference type="Gene3D" id="1.25.40.10">
    <property type="entry name" value="Tetratricopeptide repeat domain"/>
    <property type="match status" value="3"/>
</dbReference>
<keyword evidence="4" id="KW-1185">Reference proteome</keyword>
<dbReference type="GO" id="GO:0016740">
    <property type="term" value="F:transferase activity"/>
    <property type="evidence" value="ECO:0007669"/>
    <property type="project" value="UniProtKB-KW"/>
</dbReference>
<dbReference type="Pfam" id="PF13041">
    <property type="entry name" value="PPR_2"/>
    <property type="match status" value="1"/>
</dbReference>
<name>G0SHG9_CHATD</name>
<reference evidence="3 4" key="1">
    <citation type="journal article" date="2011" name="Cell">
        <title>Insight into structure and assembly of the nuclear pore complex by utilizing the genome of a eukaryotic thermophile.</title>
        <authorList>
            <person name="Amlacher S."/>
            <person name="Sarges P."/>
            <person name="Flemming D."/>
            <person name="van Noort V."/>
            <person name="Kunze R."/>
            <person name="Devos D.P."/>
            <person name="Arumugam M."/>
            <person name="Bork P."/>
            <person name="Hurt E."/>
        </authorList>
    </citation>
    <scope>NUCLEOTIDE SEQUENCE [LARGE SCALE GENOMIC DNA]</scope>
    <source>
        <strain evidence="4">DSM 1495 / CBS 144.50 / IMI 039719</strain>
    </source>
</reference>
<dbReference type="eggNOG" id="KOG4197">
    <property type="taxonomic scope" value="Eukaryota"/>
</dbReference>
<feature type="region of interest" description="Disordered" evidence="2">
    <location>
        <begin position="284"/>
        <end position="325"/>
    </location>
</feature>
<dbReference type="RefSeq" id="XP_006697276.1">
    <property type="nucleotide sequence ID" value="XM_006697213.1"/>
</dbReference>
<dbReference type="STRING" id="759272.G0SHG9"/>
<feature type="region of interest" description="Disordered" evidence="2">
    <location>
        <begin position="885"/>
        <end position="906"/>
    </location>
</feature>